<name>A0A2P8DKH6_9ACTN</name>
<dbReference type="GO" id="GO:0006508">
    <property type="term" value="P:proteolysis"/>
    <property type="evidence" value="ECO:0007669"/>
    <property type="project" value="InterPro"/>
</dbReference>
<dbReference type="GO" id="GO:0070573">
    <property type="term" value="F:metallodipeptidase activity"/>
    <property type="evidence" value="ECO:0007669"/>
    <property type="project" value="InterPro"/>
</dbReference>
<dbReference type="InterPro" id="IPR032466">
    <property type="entry name" value="Metal_Hydrolase"/>
</dbReference>
<dbReference type="SUPFAM" id="SSF51556">
    <property type="entry name" value="Metallo-dependent hydrolases"/>
    <property type="match status" value="1"/>
</dbReference>
<gene>
    <name evidence="1" type="ORF">CLV63_10791</name>
</gene>
<dbReference type="PANTHER" id="PTHR10443">
    <property type="entry name" value="MICROSOMAL DIPEPTIDASE"/>
    <property type="match status" value="1"/>
</dbReference>
<dbReference type="Gene3D" id="3.20.20.140">
    <property type="entry name" value="Metal-dependent hydrolases"/>
    <property type="match status" value="1"/>
</dbReference>
<dbReference type="PANTHER" id="PTHR10443:SF12">
    <property type="entry name" value="DIPEPTIDASE"/>
    <property type="match status" value="1"/>
</dbReference>
<dbReference type="InterPro" id="IPR008257">
    <property type="entry name" value="Pept_M19"/>
</dbReference>
<dbReference type="PROSITE" id="PS51365">
    <property type="entry name" value="RENAL_DIPEPTIDASE_2"/>
    <property type="match status" value="1"/>
</dbReference>
<comment type="caution">
    <text evidence="1">The sequence shown here is derived from an EMBL/GenBank/DDBJ whole genome shotgun (WGS) entry which is preliminary data.</text>
</comment>
<organism evidence="1 2">
    <name type="scientific">Murinocardiopsis flavida</name>
    <dbReference type="NCBI Taxonomy" id="645275"/>
    <lineage>
        <taxon>Bacteria</taxon>
        <taxon>Bacillati</taxon>
        <taxon>Actinomycetota</taxon>
        <taxon>Actinomycetes</taxon>
        <taxon>Streptosporangiales</taxon>
        <taxon>Nocardiopsidaceae</taxon>
        <taxon>Murinocardiopsis</taxon>
    </lineage>
</organism>
<reference evidence="1 2" key="1">
    <citation type="submission" date="2018-03" db="EMBL/GenBank/DDBJ databases">
        <title>Genomic Encyclopedia of Archaeal and Bacterial Type Strains, Phase II (KMG-II): from individual species to whole genera.</title>
        <authorList>
            <person name="Goeker M."/>
        </authorList>
    </citation>
    <scope>NUCLEOTIDE SEQUENCE [LARGE SCALE GENOMIC DNA]</scope>
    <source>
        <strain evidence="1 2">DSM 45312</strain>
    </source>
</reference>
<sequence>MIFVDGLECSKFDREIFTELRAGGLGCVTVTCGYWGDAVESMDALAHWRELERDNADLIGVARTAADIERIAAEGRTAILLGFQNTAFLSGRIGFVELFADLGVRVGQLTYNIQNDVGASCYEEVDPGLTRFGRQVVAEMNRVGMLVDLAHVGMRTARDAIEHSAVPVAVSHANPASLVPHRRNVTDDVLKALAARGGVVGLTGYRNLSGEYAHSIGAWASMVARTVDLVGTAHVGIGTDLGRKVVFEDLQWMRKGRWSRTPQYGAGSAGNPGKQPPLDWFPDTSAFPAMAAALRAEGFGAADTEALMGGNWLRVYREVLPAGDRTARAEGGAA</sequence>
<dbReference type="EMBL" id="PYGA01000007">
    <property type="protein sequence ID" value="PSK97698.1"/>
    <property type="molecule type" value="Genomic_DNA"/>
</dbReference>
<evidence type="ECO:0000313" key="1">
    <source>
        <dbReference type="EMBL" id="PSK97698.1"/>
    </source>
</evidence>
<dbReference type="Proteomes" id="UP000240542">
    <property type="component" value="Unassembled WGS sequence"/>
</dbReference>
<evidence type="ECO:0000313" key="2">
    <source>
        <dbReference type="Proteomes" id="UP000240542"/>
    </source>
</evidence>
<protein>
    <submittedName>
        <fullName evidence="1">Microsomal dipeptidase-like Zn-dependent dipeptidase</fullName>
    </submittedName>
</protein>
<dbReference type="Pfam" id="PF01244">
    <property type="entry name" value="Peptidase_M19"/>
    <property type="match status" value="1"/>
</dbReference>
<accession>A0A2P8DKH6</accession>
<proteinExistence type="predicted"/>
<dbReference type="AlphaFoldDB" id="A0A2P8DKH6"/>
<keyword evidence="2" id="KW-1185">Reference proteome</keyword>
<dbReference type="RefSeq" id="WP_211301271.1">
    <property type="nucleotide sequence ID" value="NZ_PYGA01000007.1"/>
</dbReference>